<dbReference type="InterPro" id="IPR001012">
    <property type="entry name" value="UBX_dom"/>
</dbReference>
<organism evidence="3 4">
    <name type="scientific">Caenorhabditis angaria</name>
    <dbReference type="NCBI Taxonomy" id="860376"/>
    <lineage>
        <taxon>Eukaryota</taxon>
        <taxon>Metazoa</taxon>
        <taxon>Ecdysozoa</taxon>
        <taxon>Nematoda</taxon>
        <taxon>Chromadorea</taxon>
        <taxon>Rhabditida</taxon>
        <taxon>Rhabditina</taxon>
        <taxon>Rhabditomorpha</taxon>
        <taxon>Rhabditoidea</taxon>
        <taxon>Rhabditidae</taxon>
        <taxon>Peloderinae</taxon>
        <taxon>Caenorhabditis</taxon>
    </lineage>
</organism>
<evidence type="ECO:0000259" key="2">
    <source>
        <dbReference type="PROSITE" id="PS50033"/>
    </source>
</evidence>
<feature type="compositionally biased region" description="Basic and acidic residues" evidence="1">
    <location>
        <begin position="380"/>
        <end position="392"/>
    </location>
</feature>
<feature type="region of interest" description="Disordered" evidence="1">
    <location>
        <begin position="405"/>
        <end position="433"/>
    </location>
</feature>
<dbReference type="PANTHER" id="PTHR23322:SF97">
    <property type="entry name" value="UBX DOMAIN-CONTAINING PROTEIN 3"/>
    <property type="match status" value="1"/>
</dbReference>
<dbReference type="GO" id="GO:0036503">
    <property type="term" value="P:ERAD pathway"/>
    <property type="evidence" value="ECO:0007669"/>
    <property type="project" value="TreeGrafter"/>
</dbReference>
<dbReference type="SMART" id="SM00594">
    <property type="entry name" value="UAS"/>
    <property type="match status" value="1"/>
</dbReference>
<dbReference type="GO" id="GO:0043130">
    <property type="term" value="F:ubiquitin binding"/>
    <property type="evidence" value="ECO:0007669"/>
    <property type="project" value="TreeGrafter"/>
</dbReference>
<dbReference type="InterPro" id="IPR050730">
    <property type="entry name" value="UBX_domain-protein"/>
</dbReference>
<dbReference type="SUPFAM" id="SSF54236">
    <property type="entry name" value="Ubiquitin-like"/>
    <property type="match status" value="1"/>
</dbReference>
<keyword evidence="4" id="KW-1185">Reference proteome</keyword>
<evidence type="ECO:0000313" key="3">
    <source>
        <dbReference type="EMBL" id="CAI5442500.1"/>
    </source>
</evidence>
<dbReference type="InterPro" id="IPR029071">
    <property type="entry name" value="Ubiquitin-like_domsf"/>
</dbReference>
<dbReference type="Pfam" id="PF21021">
    <property type="entry name" value="FAF1"/>
    <property type="match status" value="1"/>
</dbReference>
<dbReference type="InterPro" id="IPR006577">
    <property type="entry name" value="UAS"/>
</dbReference>
<dbReference type="PROSITE" id="PS50033">
    <property type="entry name" value="UBX"/>
    <property type="match status" value="1"/>
</dbReference>
<dbReference type="GO" id="GO:0005634">
    <property type="term" value="C:nucleus"/>
    <property type="evidence" value="ECO:0007669"/>
    <property type="project" value="TreeGrafter"/>
</dbReference>
<dbReference type="InterPro" id="IPR049483">
    <property type="entry name" value="FAF1_2-like_UAS"/>
</dbReference>
<feature type="domain" description="UBX" evidence="2">
    <location>
        <begin position="453"/>
        <end position="532"/>
    </location>
</feature>
<reference evidence="3" key="1">
    <citation type="submission" date="2022-11" db="EMBL/GenBank/DDBJ databases">
        <authorList>
            <person name="Kikuchi T."/>
        </authorList>
    </citation>
    <scope>NUCLEOTIDE SEQUENCE</scope>
    <source>
        <strain evidence="3">PS1010</strain>
    </source>
</reference>
<dbReference type="Pfam" id="PF14555">
    <property type="entry name" value="UBA_4"/>
    <property type="match status" value="1"/>
</dbReference>
<dbReference type="Proteomes" id="UP001152747">
    <property type="component" value="Unassembled WGS sequence"/>
</dbReference>
<dbReference type="Gene3D" id="3.10.20.90">
    <property type="entry name" value="Phosphatidylinositol 3-kinase Catalytic Subunit, Chain A, domain 1"/>
    <property type="match status" value="1"/>
</dbReference>
<feature type="region of interest" description="Disordered" evidence="1">
    <location>
        <begin position="380"/>
        <end position="399"/>
    </location>
</feature>
<dbReference type="Pfam" id="PF00789">
    <property type="entry name" value="UBX"/>
    <property type="match status" value="1"/>
</dbReference>
<name>A0A9P1ID45_9PELO</name>
<dbReference type="OrthoDB" id="1920064at2759"/>
<sequence length="535" mass="61296">MDIDSLDLPQDKLEKLRQYAEVVNIDDMEMAVCTLESLDWNVERAIESFLMPDDEPEIIAEVPAASSRNPEPPIRSFTGIERGRRRIPEEDIDDDIVPIDNNSTTHRSSRYNTRSVPYEPVIPSASSSSRGFVAPMVAAATNAANRAAVSRGPAYNYVAAAGSDDDDDMIVGYEDEDEDYRDVQVDLRASRRNGSVPLIPEDFDNVNDALRNFIDVFQTRFCNTVTTSAFMPHFSTETLASATKEAFDKPICLERRPLALYIHHEKSIASNIFASQVLCTEAVSNLLRHQYVFWPWDITADSNLLKLLGWLQELNMGDVRNLIQRIALKTEAFPMILIVVRQKSSFKLVETCRGVETVDQVIGKLMSGVEEYEGIRSTEVNEKKEREEREALRNQQEAEYQASLAADRSRMEAKQREIEEQKAEEERRLKAEEDEAMRRQTLASMLPDEPSQNETNIIHVKFRLPEGAQEMRRFRNSEKIQVLVNFLSSKGFNPDHFKYFNSDFPKKEITSHFDLEKSFESTKWPVREQVFVEEI</sequence>
<proteinExistence type="predicted"/>
<accession>A0A9P1ID45</accession>
<gene>
    <name evidence="3" type="ORF">CAMP_LOCUS5137</name>
</gene>
<dbReference type="Gene3D" id="1.10.8.10">
    <property type="entry name" value="DNA helicase RuvA subunit, C-terminal domain"/>
    <property type="match status" value="1"/>
</dbReference>
<dbReference type="AlphaFoldDB" id="A0A9P1ID45"/>
<comment type="caution">
    <text evidence="3">The sequence shown here is derived from an EMBL/GenBank/DDBJ whole genome shotgun (WGS) entry which is preliminary data.</text>
</comment>
<dbReference type="GO" id="GO:0005783">
    <property type="term" value="C:endoplasmic reticulum"/>
    <property type="evidence" value="ECO:0007669"/>
    <property type="project" value="TreeGrafter"/>
</dbReference>
<evidence type="ECO:0000256" key="1">
    <source>
        <dbReference type="SAM" id="MobiDB-lite"/>
    </source>
</evidence>
<dbReference type="PANTHER" id="PTHR23322">
    <property type="entry name" value="FAS-ASSOCIATED PROTEIN"/>
    <property type="match status" value="1"/>
</dbReference>
<evidence type="ECO:0000313" key="4">
    <source>
        <dbReference type="Proteomes" id="UP001152747"/>
    </source>
</evidence>
<protein>
    <recommendedName>
        <fullName evidence="2">UBX domain-containing protein</fullName>
    </recommendedName>
</protein>
<dbReference type="EMBL" id="CANHGI010000002">
    <property type="protein sequence ID" value="CAI5442500.1"/>
    <property type="molecule type" value="Genomic_DNA"/>
</dbReference>
<feature type="compositionally biased region" description="Basic and acidic residues" evidence="1">
    <location>
        <begin position="407"/>
        <end position="431"/>
    </location>
</feature>
<dbReference type="Gene3D" id="3.40.30.10">
    <property type="entry name" value="Glutaredoxin"/>
    <property type="match status" value="1"/>
</dbReference>